<reference evidence="1 2" key="2">
    <citation type="submission" date="2014-03" db="EMBL/GenBank/DDBJ databases">
        <title>The Genome Sequence of Anncaliia algerae insect isolate PRA339.</title>
        <authorList>
            <consortium name="The Broad Institute Genome Sequencing Platform"/>
            <consortium name="The Broad Institute Genome Sequencing Center for Infectious Disease"/>
            <person name="Cuomo C."/>
            <person name="Becnel J."/>
            <person name="Sanscrainte N."/>
            <person name="Walker B."/>
            <person name="Young S.K."/>
            <person name="Zeng Q."/>
            <person name="Gargeya S."/>
            <person name="Fitzgerald M."/>
            <person name="Haas B."/>
            <person name="Abouelleil A."/>
            <person name="Alvarado L."/>
            <person name="Arachchi H.M."/>
            <person name="Berlin A.M."/>
            <person name="Chapman S.B."/>
            <person name="Dewar J."/>
            <person name="Goldberg J."/>
            <person name="Griggs A."/>
            <person name="Gujja S."/>
            <person name="Hansen M."/>
            <person name="Howarth C."/>
            <person name="Imamovic A."/>
            <person name="Larimer J."/>
            <person name="McCowan C."/>
            <person name="Murphy C."/>
            <person name="Neiman D."/>
            <person name="Pearson M."/>
            <person name="Priest M."/>
            <person name="Roberts A."/>
            <person name="Saif S."/>
            <person name="Shea T."/>
            <person name="Sisk P."/>
            <person name="Sykes S."/>
            <person name="Wortman J."/>
            <person name="Nusbaum C."/>
            <person name="Birren B."/>
        </authorList>
    </citation>
    <scope>NUCLEOTIDE SEQUENCE [LARGE SCALE GENOMIC DNA]</scope>
    <source>
        <strain evidence="1 2">PRA339</strain>
    </source>
</reference>
<protein>
    <submittedName>
        <fullName evidence="1">Uncharacterized protein</fullName>
    </submittedName>
</protein>
<organism evidence="1 2">
    <name type="scientific">Anncaliia algerae PRA339</name>
    <dbReference type="NCBI Taxonomy" id="1288291"/>
    <lineage>
        <taxon>Eukaryota</taxon>
        <taxon>Fungi</taxon>
        <taxon>Fungi incertae sedis</taxon>
        <taxon>Microsporidia</taxon>
        <taxon>Tubulinosematoidea</taxon>
        <taxon>Tubulinosematidae</taxon>
        <taxon>Anncaliia</taxon>
    </lineage>
</organism>
<proteinExistence type="predicted"/>
<accession>A0A059F682</accession>
<dbReference type="Proteomes" id="UP000030655">
    <property type="component" value="Unassembled WGS sequence"/>
</dbReference>
<keyword evidence="2" id="KW-1185">Reference proteome</keyword>
<dbReference type="AlphaFoldDB" id="A0A059F682"/>
<gene>
    <name evidence="1" type="ORF">H312_00144</name>
</gene>
<dbReference type="HOGENOM" id="CLU_868696_0_0_1"/>
<sequence>MIIVLQFDNLKIHLPNLRYTFELLKQEKDGLLVNEKAPKCSLIVQITKRDKITVTHFLETKEIEENDLEEHLTELIVTFLNYKKIILKRLTVKNTEGKRLKPEIEIYCKNVPYMEIEDELYLDRSISKENANKDEYLMHINQTFVSDSDILQSLLKNSILGFKNKNSYKICNYESKLIIYKVGDYGSRYITIFGIDSLRQFHMFLINESKISFFTKSIAEVFLFDFDATRDENFYEALMKFESKHNESNEDYLFKIVELAPIFHKEKDIVYLRKIIDVISHKKYLERKTNFIKNKIYEIIKEKTVDRFCIGSLKHYKFYK</sequence>
<reference evidence="2" key="1">
    <citation type="submission" date="2013-02" db="EMBL/GenBank/DDBJ databases">
        <authorList>
            <consortium name="The Broad Institute Genome Sequencing Platform"/>
            <person name="Cuomo C."/>
            <person name="Becnel J."/>
            <person name="Sanscrainte N."/>
            <person name="Walker B."/>
            <person name="Young S.K."/>
            <person name="Zeng Q."/>
            <person name="Gargeya S."/>
            <person name="Fitzgerald M."/>
            <person name="Haas B."/>
            <person name="Abouelleil A."/>
            <person name="Alvarado L."/>
            <person name="Arachchi H.M."/>
            <person name="Berlin A.M."/>
            <person name="Chapman S.B."/>
            <person name="Dewar J."/>
            <person name="Goldberg J."/>
            <person name="Griggs A."/>
            <person name="Gujja S."/>
            <person name="Hansen M."/>
            <person name="Howarth C."/>
            <person name="Imamovic A."/>
            <person name="Larimer J."/>
            <person name="McCowan C."/>
            <person name="Murphy C."/>
            <person name="Neiman D."/>
            <person name="Pearson M."/>
            <person name="Priest M."/>
            <person name="Roberts A."/>
            <person name="Saif S."/>
            <person name="Shea T."/>
            <person name="Sisk P."/>
            <person name="Sykes S."/>
            <person name="Wortman J."/>
            <person name="Nusbaum C."/>
            <person name="Birren B."/>
        </authorList>
    </citation>
    <scope>NUCLEOTIDE SEQUENCE [LARGE SCALE GENOMIC DNA]</scope>
    <source>
        <strain evidence="2">PRA339</strain>
    </source>
</reference>
<evidence type="ECO:0000313" key="2">
    <source>
        <dbReference type="Proteomes" id="UP000030655"/>
    </source>
</evidence>
<name>A0A059F682_9MICR</name>
<dbReference type="VEuPathDB" id="MicrosporidiaDB:H312_00144"/>
<dbReference type="OrthoDB" id="2196079at2759"/>
<dbReference type="EMBL" id="KK365130">
    <property type="protein sequence ID" value="KCZ82486.1"/>
    <property type="molecule type" value="Genomic_DNA"/>
</dbReference>
<evidence type="ECO:0000313" key="1">
    <source>
        <dbReference type="EMBL" id="KCZ82486.1"/>
    </source>
</evidence>